<accession>A0A3B0SD93</accession>
<keyword evidence="1" id="KW-0472">Membrane</keyword>
<keyword evidence="1" id="KW-0812">Transmembrane</keyword>
<protein>
    <submittedName>
        <fullName evidence="2">Uncharacterized protein</fullName>
    </submittedName>
</protein>
<sequence>MVFLGDIAFILEVALLAAGLVLFHWAGKEDSRLLKVTAWIMIVTAVLAVICTSYYWIYYYQSGAFEMYHVMPGG</sequence>
<dbReference type="EMBL" id="UOEJ01000135">
    <property type="protein sequence ID" value="VAW00552.1"/>
    <property type="molecule type" value="Genomic_DNA"/>
</dbReference>
<feature type="transmembrane region" description="Helical" evidence="1">
    <location>
        <begin position="6"/>
        <end position="26"/>
    </location>
</feature>
<gene>
    <name evidence="2" type="ORF">MNBD_ALPHA01-855</name>
</gene>
<name>A0A3B0SD93_9ZZZZ</name>
<organism evidence="2">
    <name type="scientific">hydrothermal vent metagenome</name>
    <dbReference type="NCBI Taxonomy" id="652676"/>
    <lineage>
        <taxon>unclassified sequences</taxon>
        <taxon>metagenomes</taxon>
        <taxon>ecological metagenomes</taxon>
    </lineage>
</organism>
<dbReference type="AlphaFoldDB" id="A0A3B0SD93"/>
<proteinExistence type="predicted"/>
<keyword evidence="1" id="KW-1133">Transmembrane helix</keyword>
<evidence type="ECO:0000313" key="2">
    <source>
        <dbReference type="EMBL" id="VAW00552.1"/>
    </source>
</evidence>
<reference evidence="2" key="1">
    <citation type="submission" date="2018-06" db="EMBL/GenBank/DDBJ databases">
        <authorList>
            <person name="Zhirakovskaya E."/>
        </authorList>
    </citation>
    <scope>NUCLEOTIDE SEQUENCE</scope>
</reference>
<feature type="transmembrane region" description="Helical" evidence="1">
    <location>
        <begin position="38"/>
        <end position="57"/>
    </location>
</feature>
<evidence type="ECO:0000256" key="1">
    <source>
        <dbReference type="SAM" id="Phobius"/>
    </source>
</evidence>